<comment type="caution">
    <text evidence="2">The sequence shown here is derived from an EMBL/GenBank/DDBJ whole genome shotgun (WGS) entry which is preliminary data.</text>
</comment>
<sequence length="141" mass="15147">MGGGVLDRHQDGAAPLTSHGDALDQAQEYQQQRCEEADLFVGGQQSHGEGGHAHHQQGRDQCGLAAEAVTEVTEEDASQRTGEEPDGEGRERGHQADHRVRVGGEEQTSEDQPRSCGVDVEIEPFDGGPHEGCEGRTHGMR</sequence>
<feature type="region of interest" description="Disordered" evidence="1">
    <location>
        <begin position="1"/>
        <end position="141"/>
    </location>
</feature>
<feature type="compositionally biased region" description="Basic and acidic residues" evidence="1">
    <location>
        <begin position="1"/>
        <end position="11"/>
    </location>
</feature>
<feature type="compositionally biased region" description="Basic and acidic residues" evidence="1">
    <location>
        <begin position="128"/>
        <end position="141"/>
    </location>
</feature>
<protein>
    <submittedName>
        <fullName evidence="2">Uncharacterized protein</fullName>
    </submittedName>
</protein>
<keyword evidence="3" id="KW-1185">Reference proteome</keyword>
<organism evidence="2 3">
    <name type="scientific">Nocardiopsis kunsanensis</name>
    <dbReference type="NCBI Taxonomy" id="141693"/>
    <lineage>
        <taxon>Bacteria</taxon>
        <taxon>Bacillati</taxon>
        <taxon>Actinomycetota</taxon>
        <taxon>Actinomycetes</taxon>
        <taxon>Streptosporangiales</taxon>
        <taxon>Nocardiopsidaceae</taxon>
        <taxon>Nocardiopsis</taxon>
    </lineage>
</organism>
<evidence type="ECO:0000313" key="2">
    <source>
        <dbReference type="EMBL" id="GHD34959.1"/>
    </source>
</evidence>
<dbReference type="EMBL" id="BMXL01000032">
    <property type="protein sequence ID" value="GHD34959.1"/>
    <property type="molecule type" value="Genomic_DNA"/>
</dbReference>
<evidence type="ECO:0000313" key="3">
    <source>
        <dbReference type="Proteomes" id="UP000654947"/>
    </source>
</evidence>
<proteinExistence type="predicted"/>
<dbReference type="Proteomes" id="UP000654947">
    <property type="component" value="Unassembled WGS sequence"/>
</dbReference>
<feature type="compositionally biased region" description="Basic and acidic residues" evidence="1">
    <location>
        <begin position="77"/>
        <end position="104"/>
    </location>
</feature>
<name>A0A918XKD6_9ACTN</name>
<gene>
    <name evidence="2" type="ORF">GCM10007147_40990</name>
</gene>
<evidence type="ECO:0000256" key="1">
    <source>
        <dbReference type="SAM" id="MobiDB-lite"/>
    </source>
</evidence>
<reference evidence="2 3" key="1">
    <citation type="journal article" date="2014" name="Int. J. Syst. Evol. Microbiol.">
        <title>Complete genome sequence of Corynebacterium casei LMG S-19264T (=DSM 44701T), isolated from a smear-ripened cheese.</title>
        <authorList>
            <consortium name="US DOE Joint Genome Institute (JGI-PGF)"/>
            <person name="Walter F."/>
            <person name="Albersmeier A."/>
            <person name="Kalinowski J."/>
            <person name="Ruckert C."/>
        </authorList>
    </citation>
    <scope>NUCLEOTIDE SEQUENCE [LARGE SCALE GENOMIC DNA]</scope>
    <source>
        <strain evidence="2 3">KCTC 19473</strain>
    </source>
</reference>
<dbReference type="AlphaFoldDB" id="A0A918XKD6"/>
<accession>A0A918XKD6</accession>